<organism evidence="3 4">
    <name type="scientific">Pseudovirgaria hyperparasitica</name>
    <dbReference type="NCBI Taxonomy" id="470096"/>
    <lineage>
        <taxon>Eukaryota</taxon>
        <taxon>Fungi</taxon>
        <taxon>Dikarya</taxon>
        <taxon>Ascomycota</taxon>
        <taxon>Pezizomycotina</taxon>
        <taxon>Dothideomycetes</taxon>
        <taxon>Dothideomycetes incertae sedis</taxon>
        <taxon>Acrospermales</taxon>
        <taxon>Acrospermaceae</taxon>
        <taxon>Pseudovirgaria</taxon>
    </lineage>
</organism>
<evidence type="ECO:0000313" key="4">
    <source>
        <dbReference type="Proteomes" id="UP000799437"/>
    </source>
</evidence>
<dbReference type="GO" id="GO:0005811">
    <property type="term" value="C:lipid droplet"/>
    <property type="evidence" value="ECO:0007669"/>
    <property type="project" value="TreeGrafter"/>
</dbReference>
<dbReference type="InterPro" id="IPR018626">
    <property type="entry name" value="LCHN/Anr2"/>
</dbReference>
<evidence type="ECO:0000259" key="2">
    <source>
        <dbReference type="Pfam" id="PF14831"/>
    </source>
</evidence>
<reference evidence="3" key="1">
    <citation type="journal article" date="2020" name="Stud. Mycol.">
        <title>101 Dothideomycetes genomes: a test case for predicting lifestyles and emergence of pathogens.</title>
        <authorList>
            <person name="Haridas S."/>
            <person name="Albert R."/>
            <person name="Binder M."/>
            <person name="Bloem J."/>
            <person name="Labutti K."/>
            <person name="Salamov A."/>
            <person name="Andreopoulos B."/>
            <person name="Baker S."/>
            <person name="Barry K."/>
            <person name="Bills G."/>
            <person name="Bluhm B."/>
            <person name="Cannon C."/>
            <person name="Castanera R."/>
            <person name="Culley D."/>
            <person name="Daum C."/>
            <person name="Ezra D."/>
            <person name="Gonzalez J."/>
            <person name="Henrissat B."/>
            <person name="Kuo A."/>
            <person name="Liang C."/>
            <person name="Lipzen A."/>
            <person name="Lutzoni F."/>
            <person name="Magnuson J."/>
            <person name="Mondo S."/>
            <person name="Nolan M."/>
            <person name="Ohm R."/>
            <person name="Pangilinan J."/>
            <person name="Park H.-J."/>
            <person name="Ramirez L."/>
            <person name="Alfaro M."/>
            <person name="Sun H."/>
            <person name="Tritt A."/>
            <person name="Yoshinaga Y."/>
            <person name="Zwiers L.-H."/>
            <person name="Turgeon B."/>
            <person name="Goodwin S."/>
            <person name="Spatafora J."/>
            <person name="Crous P."/>
            <person name="Grigoriev I."/>
        </authorList>
    </citation>
    <scope>NUCLEOTIDE SEQUENCE</scope>
    <source>
        <strain evidence="3">CBS 121739</strain>
    </source>
</reference>
<name>A0A6A6W4A1_9PEZI</name>
<feature type="compositionally biased region" description="Acidic residues" evidence="1">
    <location>
        <begin position="385"/>
        <end position="399"/>
    </location>
</feature>
<feature type="region of interest" description="Disordered" evidence="1">
    <location>
        <begin position="473"/>
        <end position="492"/>
    </location>
</feature>
<dbReference type="PANTHER" id="PTHR28153">
    <property type="entry name" value="PROTEIN, PUTATIVE-RELATED"/>
    <property type="match status" value="1"/>
</dbReference>
<dbReference type="Proteomes" id="UP000799437">
    <property type="component" value="Unassembled WGS sequence"/>
</dbReference>
<dbReference type="Pfam" id="PF14831">
    <property type="entry name" value="DUF4484"/>
    <property type="match status" value="1"/>
</dbReference>
<dbReference type="InterPro" id="IPR028115">
    <property type="entry name" value="DUF4484"/>
</dbReference>
<dbReference type="InterPro" id="IPR053056">
    <property type="entry name" value="Lipid_Metab_Assoc_Protein"/>
</dbReference>
<dbReference type="RefSeq" id="XP_033599247.1">
    <property type="nucleotide sequence ID" value="XM_033747107.1"/>
</dbReference>
<dbReference type="GeneID" id="54488161"/>
<gene>
    <name evidence="3" type="ORF">EJ05DRAFT_501351</name>
</gene>
<keyword evidence="4" id="KW-1185">Reference proteome</keyword>
<feature type="compositionally biased region" description="Low complexity" evidence="1">
    <location>
        <begin position="481"/>
        <end position="491"/>
    </location>
</feature>
<evidence type="ECO:0000256" key="1">
    <source>
        <dbReference type="SAM" id="MobiDB-lite"/>
    </source>
</evidence>
<proteinExistence type="predicted"/>
<accession>A0A6A6W4A1</accession>
<feature type="domain" description="DUF4484" evidence="2">
    <location>
        <begin position="426"/>
        <end position="594"/>
    </location>
</feature>
<feature type="region of interest" description="Disordered" evidence="1">
    <location>
        <begin position="381"/>
        <end position="403"/>
    </location>
</feature>
<sequence length="594" mass="66221">MAIQHDDVSMIKSAALDPSGPPPLSAAFLIKFDLKIGYTITWKRSAPGVPLDGSVEFKSLPSGLHGVKEDLVYFVEDQYAGLSAFVNAPAGEEERNAALVAVGILIPLSNGNARLGRGWLHAQRLRDMARILAHDCLRTDILEQFWEEHKAYVEDEAHVTEISNGSLGNTSPKQHSRRRALSNLINVITDDKTLPLFHPALSMMEFVDTFGPLIFPLWRVALLRKRIVLMTAPPVKRACEFVFDISILSNMPSSLSELLSQDTERLQRIRPLFQIGIHDIPLLEREATAIREAMRERPADEGDHTYGPFGFLACTTDEILALKKELYDIMVELPPVSEHVPEQRGWPIIRTADGSVIKATQRDLRRWNLLHSEFTKIRDSVTTYEDGDDDENDSEDPEDDYSRSILQSATSRESSMDDPGYDENLIEPMTWSQLAYSGFMWWASAGEHDTALAEEDEKERHIIGHLVDHVPMKPGITRANSNGKSRSISSSHAGIHAEDAGLHTGIIAYFHRLTGQLVSTLVDIIEDADENTTGESEVDDKEVIHIGTDDIGRMGLDVWSTNSVEFVSDVARMYFGREVVVHGGSVECCGLRVC</sequence>
<dbReference type="Pfam" id="PF09804">
    <property type="entry name" value="DENND11"/>
    <property type="match status" value="1"/>
</dbReference>
<evidence type="ECO:0000313" key="3">
    <source>
        <dbReference type="EMBL" id="KAF2756796.1"/>
    </source>
</evidence>
<dbReference type="OrthoDB" id="2152680at2759"/>
<dbReference type="PANTHER" id="PTHR28153:SF1">
    <property type="entry name" value="DUF4484 DOMAIN-CONTAINING PROTEIN"/>
    <property type="match status" value="1"/>
</dbReference>
<dbReference type="AlphaFoldDB" id="A0A6A6W4A1"/>
<dbReference type="EMBL" id="ML996574">
    <property type="protein sequence ID" value="KAF2756796.1"/>
    <property type="molecule type" value="Genomic_DNA"/>
</dbReference>
<protein>
    <recommendedName>
        <fullName evidence="2">DUF4484 domain-containing protein</fullName>
    </recommendedName>
</protein>